<proteinExistence type="predicted"/>
<dbReference type="RefSeq" id="WP_092039467.1">
    <property type="nucleotide sequence ID" value="NZ_FOTK01000007.1"/>
</dbReference>
<gene>
    <name evidence="1" type="ORF">SAMN05192568_1007188</name>
</gene>
<dbReference type="Proteomes" id="UP000199048">
    <property type="component" value="Unassembled WGS sequence"/>
</dbReference>
<dbReference type="Pfam" id="PF11306">
    <property type="entry name" value="DUF3108"/>
    <property type="match status" value="1"/>
</dbReference>
<name>A0A1I4J966_9HYPH</name>
<evidence type="ECO:0008006" key="3">
    <source>
        <dbReference type="Google" id="ProtNLM"/>
    </source>
</evidence>
<dbReference type="EMBL" id="FOTK01000007">
    <property type="protein sequence ID" value="SFL62666.1"/>
    <property type="molecule type" value="Genomic_DNA"/>
</dbReference>
<protein>
    <recommendedName>
        <fullName evidence="3">DUF3108 domain-containing protein</fullName>
    </recommendedName>
</protein>
<organism evidence="1 2">
    <name type="scientific">Methylobacterium pseudosasicola</name>
    <dbReference type="NCBI Taxonomy" id="582667"/>
    <lineage>
        <taxon>Bacteria</taxon>
        <taxon>Pseudomonadati</taxon>
        <taxon>Pseudomonadota</taxon>
        <taxon>Alphaproteobacteria</taxon>
        <taxon>Hyphomicrobiales</taxon>
        <taxon>Methylobacteriaceae</taxon>
        <taxon>Methylobacterium</taxon>
    </lineage>
</organism>
<sequence length="263" mass="27393">MALLLEHTGGGALAAEPGQRFVAHYSLSFLNVPVGQADLTADLTGERYAIGLDGGLSGLAGWFFQGSGSARSKGHLSANGTVPADFRIDSHYGTMPVLVHVAFEAGTVRKSEVEPAPVPKPDRVPVTAADTRSVTDPIGMLAVPVGPGPLVPSLCDRRIPVFDGAVRADLVLSRGAVVTVTTGPYRGPALDCRIRWVPVAGHRAKGSSVRRMAENDDLRVRLAPVPGGRLLLPLSIAVGTGWGTARIDATTWGAPQAASVRTD</sequence>
<dbReference type="OrthoDB" id="7630100at2"/>
<evidence type="ECO:0000313" key="2">
    <source>
        <dbReference type="Proteomes" id="UP000199048"/>
    </source>
</evidence>
<accession>A0A1I4J966</accession>
<keyword evidence="2" id="KW-1185">Reference proteome</keyword>
<evidence type="ECO:0000313" key="1">
    <source>
        <dbReference type="EMBL" id="SFL62666.1"/>
    </source>
</evidence>
<dbReference type="STRING" id="582667.SAMN05192568_1007188"/>
<dbReference type="InterPro" id="IPR021457">
    <property type="entry name" value="DUF3108"/>
</dbReference>
<dbReference type="AlphaFoldDB" id="A0A1I4J966"/>
<reference evidence="2" key="1">
    <citation type="submission" date="2016-10" db="EMBL/GenBank/DDBJ databases">
        <authorList>
            <person name="Varghese N."/>
            <person name="Submissions S."/>
        </authorList>
    </citation>
    <scope>NUCLEOTIDE SEQUENCE [LARGE SCALE GENOMIC DNA]</scope>
    <source>
        <strain evidence="2">BL36</strain>
    </source>
</reference>